<dbReference type="AlphaFoldDB" id="A0A1Y5SU94"/>
<dbReference type="SUPFAM" id="SSF52141">
    <property type="entry name" value="Uracil-DNA glycosylase-like"/>
    <property type="match status" value="1"/>
</dbReference>
<sequence length="194" mass="22262">MSLPDDIRACRICAERFALTRTQHRPKPIVWFRPTARVLIASQAPGARAHAGQRPFMDPSGDRLRDWMGVDETAFYDQSKIAIVPMAFCFPGYDKNGSDIPPPKVCGDTWHHRIFPTLPNIRLRLIIGASSMRYHLKTRAPVTEVVRGWRDHAPHTFVLPHPSWRNTAWLKKHPWFTDDVLPALQARVKEVLND</sequence>
<dbReference type="PANTHER" id="PTHR42160">
    <property type="entry name" value="URACIL-DNA GLYCOSYLASE SUPERFAMILY PROTEIN"/>
    <property type="match status" value="1"/>
</dbReference>
<keyword evidence="3" id="KW-1185">Reference proteome</keyword>
<evidence type="ECO:0000313" key="3">
    <source>
        <dbReference type="Proteomes" id="UP000193623"/>
    </source>
</evidence>
<dbReference type="InterPro" id="IPR047124">
    <property type="entry name" value="HI_0220.2"/>
</dbReference>
<proteinExistence type="predicted"/>
<accession>A0A1Y5SU94</accession>
<dbReference type="OrthoDB" id="9789139at2"/>
<dbReference type="Pfam" id="PF03167">
    <property type="entry name" value="UDG"/>
    <property type="match status" value="1"/>
</dbReference>
<dbReference type="Proteomes" id="UP000193623">
    <property type="component" value="Unassembled WGS sequence"/>
</dbReference>
<reference evidence="2 3" key="1">
    <citation type="submission" date="2017-03" db="EMBL/GenBank/DDBJ databases">
        <authorList>
            <person name="Afonso C.L."/>
            <person name="Miller P.J."/>
            <person name="Scott M.A."/>
            <person name="Spackman E."/>
            <person name="Goraichik I."/>
            <person name="Dimitrov K.M."/>
            <person name="Suarez D.L."/>
            <person name="Swayne D.E."/>
        </authorList>
    </citation>
    <scope>NUCLEOTIDE SEQUENCE [LARGE SCALE GENOMIC DNA]</scope>
    <source>
        <strain evidence="2 3">CECT 8397</strain>
    </source>
</reference>
<feature type="domain" description="Uracil-DNA glycosylase-like" evidence="1">
    <location>
        <begin position="29"/>
        <end position="185"/>
    </location>
</feature>
<gene>
    <name evidence="2" type="ORF">PSJ8397_02463</name>
</gene>
<dbReference type="EMBL" id="FWFT01000003">
    <property type="protein sequence ID" value="SLN47065.1"/>
    <property type="molecule type" value="Genomic_DNA"/>
</dbReference>
<organism evidence="2 3">
    <name type="scientific">Pseudooctadecabacter jejudonensis</name>
    <dbReference type="NCBI Taxonomy" id="1391910"/>
    <lineage>
        <taxon>Bacteria</taxon>
        <taxon>Pseudomonadati</taxon>
        <taxon>Pseudomonadota</taxon>
        <taxon>Alphaproteobacteria</taxon>
        <taxon>Rhodobacterales</taxon>
        <taxon>Paracoccaceae</taxon>
        <taxon>Pseudooctadecabacter</taxon>
    </lineage>
</organism>
<dbReference type="Gene3D" id="3.40.470.10">
    <property type="entry name" value="Uracil-DNA glycosylase-like domain"/>
    <property type="match status" value="1"/>
</dbReference>
<name>A0A1Y5SU94_9RHOB</name>
<dbReference type="CDD" id="cd10033">
    <property type="entry name" value="UDG_like"/>
    <property type="match status" value="1"/>
</dbReference>
<dbReference type="InterPro" id="IPR036895">
    <property type="entry name" value="Uracil-DNA_glycosylase-like_sf"/>
</dbReference>
<dbReference type="RefSeq" id="WP_085864843.1">
    <property type="nucleotide sequence ID" value="NZ_FWFT01000003.1"/>
</dbReference>
<protein>
    <submittedName>
        <fullName evidence="2">Uracil DNA glycosylase superfamily protein</fullName>
    </submittedName>
</protein>
<dbReference type="PANTHER" id="PTHR42160:SF1">
    <property type="entry name" value="URACIL-DNA GLYCOSYLASE SUPERFAMILY PROTEIN"/>
    <property type="match status" value="1"/>
</dbReference>
<dbReference type="SMART" id="SM00986">
    <property type="entry name" value="UDG"/>
    <property type="match status" value="1"/>
</dbReference>
<evidence type="ECO:0000259" key="1">
    <source>
        <dbReference type="SMART" id="SM00986"/>
    </source>
</evidence>
<dbReference type="SMART" id="SM00987">
    <property type="entry name" value="UreE_C"/>
    <property type="match status" value="1"/>
</dbReference>
<dbReference type="InterPro" id="IPR005122">
    <property type="entry name" value="Uracil-DNA_glycosylase-like"/>
</dbReference>
<evidence type="ECO:0000313" key="2">
    <source>
        <dbReference type="EMBL" id="SLN47065.1"/>
    </source>
</evidence>